<dbReference type="OrthoDB" id="9801773at2"/>
<dbReference type="Pfam" id="PF01370">
    <property type="entry name" value="Epimerase"/>
    <property type="match status" value="1"/>
</dbReference>
<dbReference type="InterPro" id="IPR001509">
    <property type="entry name" value="Epimerase_deHydtase"/>
</dbReference>
<reference evidence="4 5" key="1">
    <citation type="submission" date="2019-04" db="EMBL/GenBank/DDBJ databases">
        <title>Corynebacterium endometrii sp. nov., isolated from the uterus of a cow with endometritis.</title>
        <authorList>
            <person name="Ballas P."/>
            <person name="Ruckert C."/>
            <person name="Wagener K."/>
            <person name="Drillich M."/>
            <person name="Kaempfer P."/>
            <person name="Busse H.-J."/>
            <person name="Ehling-Schulz M."/>
        </authorList>
    </citation>
    <scope>NUCLEOTIDE SEQUENCE [LARGE SCALE GENOMIC DNA]</scope>
    <source>
        <strain evidence="4 5">LMM-1653</strain>
    </source>
</reference>
<keyword evidence="5" id="KW-1185">Reference proteome</keyword>
<feature type="domain" description="DUF1731" evidence="3">
    <location>
        <begin position="395"/>
        <end position="442"/>
    </location>
</feature>
<accession>A0A4P7QHK9</accession>
<dbReference type="PANTHER" id="PTHR11092:SF0">
    <property type="entry name" value="EPIMERASE FAMILY PROTEIN SDR39U1"/>
    <property type="match status" value="1"/>
</dbReference>
<proteinExistence type="inferred from homology"/>
<dbReference type="Gene3D" id="3.40.50.720">
    <property type="entry name" value="NAD(P)-binding Rossmann-like Domain"/>
    <property type="match status" value="1"/>
</dbReference>
<dbReference type="KEGG" id="cee:CENDO_06185"/>
<evidence type="ECO:0000256" key="1">
    <source>
        <dbReference type="ARBA" id="ARBA00009353"/>
    </source>
</evidence>
<dbReference type="SUPFAM" id="SSF55961">
    <property type="entry name" value="Bet v1-like"/>
    <property type="match status" value="1"/>
</dbReference>
<name>A0A4P7QHK9_9CORY</name>
<protein>
    <submittedName>
        <fullName evidence="4">Epimerase family protein</fullName>
    </submittedName>
</protein>
<dbReference type="AlphaFoldDB" id="A0A4P7QHK9"/>
<sequence>MGFSATHEVPASREEVWDWHTRVGAVARLTPPFVPMTPVQQANRLSDGTTIFSLPAGLRWTARHDLSRYRAGYAFTDVCIDAPMRKLAHWRHDHRFADSGNGNCLVTDTLHSRVPSRLVEGVFAYRQKQLIEDISFLNRLREAGLHGEGDKLTVAITGSRGGVGRNLSAQLTTAGHRVIQLVRSNPKPSQRLWNPARPSEDLLEGVDVLVHLAGEPIFGRFNEAHKKALRDSRIAPTTRLAELVANSPSVSTMVSASAIGFYGSDRGDEELHEGSAAGTGFLADLVQDWEDATAPAANAGKRVVNVRTGVVLAGNSGMLPVLRTLFSTGLGGSFGDGEFWFSWIAMDDLTDIYMLSILDSRLEGPINAAAPHPVTNKHMSQALGKALHRPVVVPIPALGPRILLGKEGAQELALADQKVIPAMLAGRGHTFRFPTIEQALAHELGGEELQRA</sequence>
<dbReference type="EMBL" id="CP039247">
    <property type="protein sequence ID" value="QCB28516.1"/>
    <property type="molecule type" value="Genomic_DNA"/>
</dbReference>
<comment type="similarity">
    <text evidence="1">Belongs to the NAD(P)-dependent epimerase/dehydratase family. SDR39U1 subfamily.</text>
</comment>
<evidence type="ECO:0000313" key="4">
    <source>
        <dbReference type="EMBL" id="QCB28516.1"/>
    </source>
</evidence>
<dbReference type="NCBIfam" id="TIGR01777">
    <property type="entry name" value="yfcH"/>
    <property type="match status" value="1"/>
</dbReference>
<organism evidence="4 5">
    <name type="scientific">Corynebacterium endometrii</name>
    <dbReference type="NCBI Taxonomy" id="2488819"/>
    <lineage>
        <taxon>Bacteria</taxon>
        <taxon>Bacillati</taxon>
        <taxon>Actinomycetota</taxon>
        <taxon>Actinomycetes</taxon>
        <taxon>Mycobacteriales</taxon>
        <taxon>Corynebacteriaceae</taxon>
        <taxon>Corynebacterium</taxon>
    </lineage>
</organism>
<dbReference type="CDD" id="cd07820">
    <property type="entry name" value="SRPBCC_3"/>
    <property type="match status" value="1"/>
</dbReference>
<evidence type="ECO:0000313" key="5">
    <source>
        <dbReference type="Proteomes" id="UP000296352"/>
    </source>
</evidence>
<dbReference type="SUPFAM" id="SSF51735">
    <property type="entry name" value="NAD(P)-binding Rossmann-fold domains"/>
    <property type="match status" value="1"/>
</dbReference>
<dbReference type="Pfam" id="PF08338">
    <property type="entry name" value="DUF1731"/>
    <property type="match status" value="1"/>
</dbReference>
<dbReference type="InterPro" id="IPR010099">
    <property type="entry name" value="SDR39U1"/>
</dbReference>
<dbReference type="InterPro" id="IPR023393">
    <property type="entry name" value="START-like_dom_sf"/>
</dbReference>
<dbReference type="Proteomes" id="UP000296352">
    <property type="component" value="Chromosome"/>
</dbReference>
<dbReference type="InterPro" id="IPR013549">
    <property type="entry name" value="DUF1731"/>
</dbReference>
<dbReference type="PANTHER" id="PTHR11092">
    <property type="entry name" value="SUGAR NUCLEOTIDE EPIMERASE RELATED"/>
    <property type="match status" value="1"/>
</dbReference>
<dbReference type="InterPro" id="IPR036291">
    <property type="entry name" value="NAD(P)-bd_dom_sf"/>
</dbReference>
<gene>
    <name evidence="4" type="ORF">CENDO_06185</name>
</gene>
<feature type="domain" description="NAD-dependent epimerase/dehydratase" evidence="2">
    <location>
        <begin position="154"/>
        <end position="357"/>
    </location>
</feature>
<evidence type="ECO:0000259" key="2">
    <source>
        <dbReference type="Pfam" id="PF01370"/>
    </source>
</evidence>
<dbReference type="Gene3D" id="3.30.530.20">
    <property type="match status" value="1"/>
</dbReference>
<dbReference type="RefSeq" id="WP_136141246.1">
    <property type="nucleotide sequence ID" value="NZ_CP039247.1"/>
</dbReference>
<evidence type="ECO:0000259" key="3">
    <source>
        <dbReference type="Pfam" id="PF08338"/>
    </source>
</evidence>